<gene>
    <name evidence="2" type="ORF">MCBB_1762</name>
</gene>
<dbReference type="Proteomes" id="UP000094707">
    <property type="component" value="Chromosome I"/>
</dbReference>
<accession>A0A1D3L3Z4</accession>
<sequence>MCRGFFNDNNSMVVKNTVPLGELVEKIKKVIFKLQDEMYSSEIKIKTVKLTMKTVATGELGAEAKFQIPVLEGLKIGSKISKETLQTTVLKFKPPEPHEPKKGISKTSFEGIEEQLENSIKAIVDAVKAASLNEPPLELESASTEFNFLLKSSSEISLIFKTDLESELGNNVKIDFEKIKN</sequence>
<evidence type="ECO:0000313" key="2">
    <source>
        <dbReference type="EMBL" id="SCG86317.1"/>
    </source>
</evidence>
<proteinExistence type="predicted"/>
<protein>
    <recommendedName>
        <fullName evidence="1">Trypsin-co-occurring domain-containing protein</fullName>
    </recommendedName>
</protein>
<dbReference type="AlphaFoldDB" id="A0A1D3L3Z4"/>
<dbReference type="OrthoDB" id="377968at2157"/>
<dbReference type="RefSeq" id="WP_071907392.1">
    <property type="nucleotide sequence ID" value="NZ_LT607756.1"/>
</dbReference>
<dbReference type="InterPro" id="IPR045608">
    <property type="entry name" value="Trypco2"/>
</dbReference>
<evidence type="ECO:0000313" key="3">
    <source>
        <dbReference type="Proteomes" id="UP000094707"/>
    </source>
</evidence>
<dbReference type="GeneID" id="30412600"/>
<name>A0A1D3L3Z4_9EURY</name>
<dbReference type="KEGG" id="mcub:MCBB_1762"/>
<keyword evidence="3" id="KW-1185">Reference proteome</keyword>
<dbReference type="EMBL" id="LT607756">
    <property type="protein sequence ID" value="SCG86317.1"/>
    <property type="molecule type" value="Genomic_DNA"/>
</dbReference>
<evidence type="ECO:0000259" key="1">
    <source>
        <dbReference type="Pfam" id="PF19631"/>
    </source>
</evidence>
<dbReference type="Pfam" id="PF19631">
    <property type="entry name" value="Trypco2"/>
    <property type="match status" value="1"/>
</dbReference>
<organism evidence="2 3">
    <name type="scientific">Methanobacterium congolense</name>
    <dbReference type="NCBI Taxonomy" id="118062"/>
    <lineage>
        <taxon>Archaea</taxon>
        <taxon>Methanobacteriati</taxon>
        <taxon>Methanobacteriota</taxon>
        <taxon>Methanomada group</taxon>
        <taxon>Methanobacteria</taxon>
        <taxon>Methanobacteriales</taxon>
        <taxon>Methanobacteriaceae</taxon>
        <taxon>Methanobacterium</taxon>
    </lineage>
</organism>
<feature type="domain" description="Trypsin-co-occurring" evidence="1">
    <location>
        <begin position="18"/>
        <end position="94"/>
    </location>
</feature>
<reference evidence="2 3" key="1">
    <citation type="submission" date="2016-08" db="EMBL/GenBank/DDBJ databases">
        <authorList>
            <person name="Seilhamer J.J."/>
        </authorList>
    </citation>
    <scope>NUCLEOTIDE SEQUENCE [LARGE SCALE GENOMIC DNA]</scope>
    <source>
        <strain evidence="2">Buetzberg</strain>
    </source>
</reference>